<name>A0AAD7CC92_9AGAR</name>
<evidence type="ECO:0000313" key="5">
    <source>
        <dbReference type="Proteomes" id="UP001221142"/>
    </source>
</evidence>
<dbReference type="EMBL" id="JARKIF010000003">
    <property type="protein sequence ID" value="KAJ7644526.1"/>
    <property type="molecule type" value="Genomic_DNA"/>
</dbReference>
<dbReference type="CDD" id="cd05325">
    <property type="entry name" value="carb_red_sniffer_like_SDR_c"/>
    <property type="match status" value="1"/>
</dbReference>
<evidence type="ECO:0000256" key="3">
    <source>
        <dbReference type="ARBA" id="ARBA00023002"/>
    </source>
</evidence>
<dbReference type="Gene3D" id="3.40.50.720">
    <property type="entry name" value="NAD(P)-binding Rossmann-like Domain"/>
    <property type="match status" value="1"/>
</dbReference>
<evidence type="ECO:0008006" key="6">
    <source>
        <dbReference type="Google" id="ProtNLM"/>
    </source>
</evidence>
<gene>
    <name evidence="4" type="ORF">FB45DRAFT_1116033</name>
</gene>
<comment type="caution">
    <text evidence="4">The sequence shown here is derived from an EMBL/GenBank/DDBJ whole genome shotgun (WGS) entry which is preliminary data.</text>
</comment>
<evidence type="ECO:0000313" key="4">
    <source>
        <dbReference type="EMBL" id="KAJ7644526.1"/>
    </source>
</evidence>
<dbReference type="PANTHER" id="PTHR43544">
    <property type="entry name" value="SHORT-CHAIN DEHYDROGENASE/REDUCTASE"/>
    <property type="match status" value="1"/>
</dbReference>
<evidence type="ECO:0000256" key="1">
    <source>
        <dbReference type="ARBA" id="ARBA00006484"/>
    </source>
</evidence>
<keyword evidence="5" id="KW-1185">Reference proteome</keyword>
<reference evidence="4" key="1">
    <citation type="submission" date="2023-03" db="EMBL/GenBank/DDBJ databases">
        <title>Massive genome expansion in bonnet fungi (Mycena s.s.) driven by repeated elements and novel gene families across ecological guilds.</title>
        <authorList>
            <consortium name="Lawrence Berkeley National Laboratory"/>
            <person name="Harder C.B."/>
            <person name="Miyauchi S."/>
            <person name="Viragh M."/>
            <person name="Kuo A."/>
            <person name="Thoen E."/>
            <person name="Andreopoulos B."/>
            <person name="Lu D."/>
            <person name="Skrede I."/>
            <person name="Drula E."/>
            <person name="Henrissat B."/>
            <person name="Morin E."/>
            <person name="Kohler A."/>
            <person name="Barry K."/>
            <person name="LaButti K."/>
            <person name="Morin E."/>
            <person name="Salamov A."/>
            <person name="Lipzen A."/>
            <person name="Mereny Z."/>
            <person name="Hegedus B."/>
            <person name="Baldrian P."/>
            <person name="Stursova M."/>
            <person name="Weitz H."/>
            <person name="Taylor A."/>
            <person name="Grigoriev I.V."/>
            <person name="Nagy L.G."/>
            <person name="Martin F."/>
            <person name="Kauserud H."/>
        </authorList>
    </citation>
    <scope>NUCLEOTIDE SEQUENCE</scope>
    <source>
        <strain evidence="4">9284</strain>
    </source>
</reference>
<accession>A0AAD7CC92</accession>
<dbReference type="AlphaFoldDB" id="A0AAD7CC92"/>
<keyword evidence="2" id="KW-0521">NADP</keyword>
<comment type="similarity">
    <text evidence="1">Belongs to the short-chain dehydrogenases/reductases (SDR) family.</text>
</comment>
<dbReference type="InterPro" id="IPR036291">
    <property type="entry name" value="NAD(P)-bd_dom_sf"/>
</dbReference>
<dbReference type="Proteomes" id="UP001221142">
    <property type="component" value="Unassembled WGS sequence"/>
</dbReference>
<dbReference type="SUPFAM" id="SSF51735">
    <property type="entry name" value="NAD(P)-binding Rossmann-fold domains"/>
    <property type="match status" value="1"/>
</dbReference>
<dbReference type="GO" id="GO:0016491">
    <property type="term" value="F:oxidoreductase activity"/>
    <property type="evidence" value="ECO:0007669"/>
    <property type="project" value="UniProtKB-KW"/>
</dbReference>
<dbReference type="GO" id="GO:0005737">
    <property type="term" value="C:cytoplasm"/>
    <property type="evidence" value="ECO:0007669"/>
    <property type="project" value="TreeGrafter"/>
</dbReference>
<keyword evidence="3" id="KW-0560">Oxidoreductase</keyword>
<organism evidence="4 5">
    <name type="scientific">Roridomyces roridus</name>
    <dbReference type="NCBI Taxonomy" id="1738132"/>
    <lineage>
        <taxon>Eukaryota</taxon>
        <taxon>Fungi</taxon>
        <taxon>Dikarya</taxon>
        <taxon>Basidiomycota</taxon>
        <taxon>Agaricomycotina</taxon>
        <taxon>Agaricomycetes</taxon>
        <taxon>Agaricomycetidae</taxon>
        <taxon>Agaricales</taxon>
        <taxon>Marasmiineae</taxon>
        <taxon>Mycenaceae</taxon>
        <taxon>Roridomyces</taxon>
    </lineage>
</organism>
<sequence length="259" mass="27792">MSYCAQPHLTCSVTGANRGIGLGLVTALASRPNTVVFAGARDPAAQSLKDISAKHPNVHGVKLTLGDKADNEAAVAEIQRIAGQLDVIIANAVGISNYYGPLVETPISEFRDHWEINTLGNVILFQTAHRLLLASPSKAPRFAIISSGAASMGTYFPLRVAAYGSSKAAINFLVKVMDQEHPSLISLAIHPGWVRTDMGNQSALAHGMAEAPETVEYSVDGILARVDQATSKELSGRFWNFKASHEGMMWNIATEEIPW</sequence>
<dbReference type="InterPro" id="IPR051468">
    <property type="entry name" value="Fungal_SecMetab_SDRs"/>
</dbReference>
<protein>
    <recommendedName>
        <fullName evidence="6">NAD(P)-binding protein</fullName>
    </recommendedName>
</protein>
<proteinExistence type="inferred from homology"/>
<dbReference type="PANTHER" id="PTHR43544:SF7">
    <property type="entry name" value="NADB-LER2"/>
    <property type="match status" value="1"/>
</dbReference>
<dbReference type="PRINTS" id="PR00081">
    <property type="entry name" value="GDHRDH"/>
</dbReference>
<dbReference type="Pfam" id="PF00106">
    <property type="entry name" value="adh_short"/>
    <property type="match status" value="1"/>
</dbReference>
<evidence type="ECO:0000256" key="2">
    <source>
        <dbReference type="ARBA" id="ARBA00022857"/>
    </source>
</evidence>
<dbReference type="InterPro" id="IPR002347">
    <property type="entry name" value="SDR_fam"/>
</dbReference>